<feature type="region of interest" description="Disordered" evidence="10">
    <location>
        <begin position="649"/>
        <end position="671"/>
    </location>
</feature>
<keyword evidence="2" id="KW-1003">Cell membrane</keyword>
<evidence type="ECO:0000256" key="12">
    <source>
        <dbReference type="SAM" id="SignalP"/>
    </source>
</evidence>
<dbReference type="GO" id="GO:0005886">
    <property type="term" value="C:plasma membrane"/>
    <property type="evidence" value="ECO:0007669"/>
    <property type="project" value="UniProtKB-SubCell"/>
</dbReference>
<organism evidence="15 16">
    <name type="scientific">Aquilegia coerulea</name>
    <name type="common">Rocky mountain columbine</name>
    <dbReference type="NCBI Taxonomy" id="218851"/>
    <lineage>
        <taxon>Eukaryota</taxon>
        <taxon>Viridiplantae</taxon>
        <taxon>Streptophyta</taxon>
        <taxon>Embryophyta</taxon>
        <taxon>Tracheophyta</taxon>
        <taxon>Spermatophyta</taxon>
        <taxon>Magnoliopsida</taxon>
        <taxon>Ranunculales</taxon>
        <taxon>Ranunculaceae</taxon>
        <taxon>Thalictroideae</taxon>
        <taxon>Aquilegia</taxon>
    </lineage>
</organism>
<keyword evidence="5" id="KW-0547">Nucleotide-binding</keyword>
<dbReference type="OrthoDB" id="4062651at2759"/>
<dbReference type="InterPro" id="IPR052611">
    <property type="entry name" value="Plant_RLK_LysM"/>
</dbReference>
<evidence type="ECO:0000313" key="15">
    <source>
        <dbReference type="EMBL" id="PIA51216.1"/>
    </source>
</evidence>
<dbReference type="Pfam" id="PF07714">
    <property type="entry name" value="PK_Tyr_Ser-Thr"/>
    <property type="match status" value="1"/>
</dbReference>
<evidence type="ECO:0000256" key="5">
    <source>
        <dbReference type="ARBA" id="ARBA00022741"/>
    </source>
</evidence>
<reference evidence="15 16" key="1">
    <citation type="submission" date="2017-09" db="EMBL/GenBank/DDBJ databases">
        <title>WGS assembly of Aquilegia coerulea Goldsmith.</title>
        <authorList>
            <person name="Hodges S."/>
            <person name="Kramer E."/>
            <person name="Nordborg M."/>
            <person name="Tomkins J."/>
            <person name="Borevitz J."/>
            <person name="Derieg N."/>
            <person name="Yan J."/>
            <person name="Mihaltcheva S."/>
            <person name="Hayes R.D."/>
            <person name="Rokhsar D."/>
        </authorList>
    </citation>
    <scope>NUCLEOTIDE SEQUENCE [LARGE SCALE GENOMIC DNA]</scope>
    <source>
        <strain evidence="16">cv. Goldsmith</strain>
    </source>
</reference>
<dbReference type="Gene3D" id="1.10.510.10">
    <property type="entry name" value="Transferase(Phosphotransferase) domain 1"/>
    <property type="match status" value="1"/>
</dbReference>
<evidence type="ECO:0008006" key="17">
    <source>
        <dbReference type="Google" id="ProtNLM"/>
    </source>
</evidence>
<keyword evidence="7 11" id="KW-1133">Transmembrane helix</keyword>
<dbReference type="PANTHER" id="PTHR45927">
    <property type="entry name" value="LYSM-DOMAIN RECEPTOR-LIKE KINASE-RELATED"/>
    <property type="match status" value="1"/>
</dbReference>
<evidence type="ECO:0000256" key="11">
    <source>
        <dbReference type="SAM" id="Phobius"/>
    </source>
</evidence>
<dbReference type="STRING" id="218851.A0A2G5E665"/>
<feature type="compositionally biased region" description="Polar residues" evidence="10">
    <location>
        <begin position="650"/>
        <end position="662"/>
    </location>
</feature>
<evidence type="ECO:0000256" key="8">
    <source>
        <dbReference type="ARBA" id="ARBA00023136"/>
    </source>
</evidence>
<keyword evidence="6" id="KW-0067">ATP-binding</keyword>
<feature type="region of interest" description="Disordered" evidence="10">
    <location>
        <begin position="238"/>
        <end position="259"/>
    </location>
</feature>
<evidence type="ECO:0000256" key="10">
    <source>
        <dbReference type="SAM" id="MobiDB-lite"/>
    </source>
</evidence>
<evidence type="ECO:0000256" key="9">
    <source>
        <dbReference type="ARBA" id="ARBA00023157"/>
    </source>
</evidence>
<dbReference type="InterPro" id="IPR018392">
    <property type="entry name" value="LysM"/>
</dbReference>
<feature type="chain" id="PRO_5013633334" description="Protein kinase domain-containing protein" evidence="12">
    <location>
        <begin position="26"/>
        <end position="671"/>
    </location>
</feature>
<dbReference type="GO" id="GO:0004672">
    <property type="term" value="F:protein kinase activity"/>
    <property type="evidence" value="ECO:0007669"/>
    <property type="project" value="InterPro"/>
</dbReference>
<dbReference type="SUPFAM" id="SSF56112">
    <property type="entry name" value="Protein kinase-like (PK-like)"/>
    <property type="match status" value="1"/>
</dbReference>
<protein>
    <recommendedName>
        <fullName evidence="17">Protein kinase domain-containing protein</fullName>
    </recommendedName>
</protein>
<dbReference type="InterPro" id="IPR056562">
    <property type="entry name" value="LysM2_CERK1_LYK3_4_5"/>
</dbReference>
<feature type="transmembrane region" description="Helical" evidence="11">
    <location>
        <begin position="268"/>
        <end position="292"/>
    </location>
</feature>
<comment type="subcellular location">
    <subcellularLocation>
        <location evidence="1">Cell membrane</location>
        <topology evidence="1">Single-pass membrane protein</topology>
    </subcellularLocation>
</comment>
<keyword evidence="4 12" id="KW-0732">Signal</keyword>
<evidence type="ECO:0000256" key="1">
    <source>
        <dbReference type="ARBA" id="ARBA00004162"/>
    </source>
</evidence>
<name>A0A2G5E665_AQUCA</name>
<dbReference type="Pfam" id="PF01476">
    <property type="entry name" value="LysM"/>
    <property type="match status" value="1"/>
</dbReference>
<dbReference type="EMBL" id="KZ305028">
    <property type="protein sequence ID" value="PIA51216.1"/>
    <property type="molecule type" value="Genomic_DNA"/>
</dbReference>
<evidence type="ECO:0000256" key="6">
    <source>
        <dbReference type="ARBA" id="ARBA00022840"/>
    </source>
</evidence>
<dbReference type="FunFam" id="1.10.510.10:FF:000468">
    <property type="entry name" value="PTI1-like tyrosine-protein kinase 3"/>
    <property type="match status" value="1"/>
</dbReference>
<accession>A0A2G5E665</accession>
<dbReference type="PROSITE" id="PS51782">
    <property type="entry name" value="LYSM"/>
    <property type="match status" value="1"/>
</dbReference>
<dbReference type="InterPro" id="IPR000719">
    <property type="entry name" value="Prot_kinase_dom"/>
</dbReference>
<gene>
    <name evidence="15" type="ORF">AQUCO_01100210v1</name>
</gene>
<dbReference type="Pfam" id="PF23446">
    <property type="entry name" value="LysM1_NFP_LYK"/>
    <property type="match status" value="1"/>
</dbReference>
<dbReference type="InterPro" id="IPR056561">
    <property type="entry name" value="NFP_LYK_LysM1"/>
</dbReference>
<dbReference type="Pfam" id="PF23472">
    <property type="entry name" value="LysM2_CERK1_LYK3_4_5"/>
    <property type="match status" value="1"/>
</dbReference>
<evidence type="ECO:0000313" key="16">
    <source>
        <dbReference type="Proteomes" id="UP000230069"/>
    </source>
</evidence>
<keyword evidence="9" id="KW-1015">Disulfide bond</keyword>
<keyword evidence="16" id="KW-1185">Reference proteome</keyword>
<dbReference type="Proteomes" id="UP000230069">
    <property type="component" value="Unassembled WGS sequence"/>
</dbReference>
<evidence type="ECO:0000256" key="7">
    <source>
        <dbReference type="ARBA" id="ARBA00022989"/>
    </source>
</evidence>
<feature type="domain" description="Protein kinase" evidence="13">
    <location>
        <begin position="357"/>
        <end position="645"/>
    </location>
</feature>
<evidence type="ECO:0000259" key="13">
    <source>
        <dbReference type="PROSITE" id="PS50011"/>
    </source>
</evidence>
<evidence type="ECO:0000256" key="3">
    <source>
        <dbReference type="ARBA" id="ARBA00022692"/>
    </source>
</evidence>
<dbReference type="GO" id="GO:0005524">
    <property type="term" value="F:ATP binding"/>
    <property type="evidence" value="ECO:0007669"/>
    <property type="project" value="UniProtKB-KW"/>
</dbReference>
<evidence type="ECO:0000259" key="14">
    <source>
        <dbReference type="PROSITE" id="PS51782"/>
    </source>
</evidence>
<dbReference type="InterPro" id="IPR001245">
    <property type="entry name" value="Ser-Thr/Tyr_kinase_cat_dom"/>
</dbReference>
<sequence>MAALTIRLCLRLVLFLIFVSVFTLGQNILSCDTNSPDALGYRCNGSQDQCGTFALFHTNSRFSSLSNLSLYLGLDKKLISEASGFSTNTEFLPINQALVIPIDCRCNKGGYFESLLTRTTVKGESFYGIAESLEGLTTCKAIQGKNPSLAPWGLQEKVQLQIPLRCACPSQTEFKQGQKFLVSYPINEGDTVSDLASEFHTSTEALMFSNNKSVTFKPERLEPLSTLLIPLSNKPVLTPFSGPREPNTGVSSTSTSKHRSRRSKLQKVGLYIAFSSIIVGLCVAVFAVIWVYRLKKKKKPEFCKSDDVELQHLSVRTRSEIKTMSEDSLDRFDTQAMDTTPHKFVVETYTIEDLKKATEDFNSSNLIEGSVFHGRLNGKNLAIKRIQTETISKIEFELLQEAYHSHPSLSRLLGTCLIDGPDSYLIFEYAKNGSLKDWIHGGLAMKSQFIASCYCFLTWNQRLRICLDVARALEYMHHIMNPSYVHRNIKSRNIFLDDDFNANVGNVGMARCNEDEFGDVKTLPVHSVSWSRGYLAPEYLQNGTISSGIDIFAYGVVLLEVLSGQPPIIRDDKKGEGIVLLSDKFKSMRFDDFEVLRDWMDTALGDAYSFDMAVTLAYLARSCVEEEPSCRPSAREIVEKLSKLVKELSGEQSLSRTSSSKPQAKVPVSNA</sequence>
<dbReference type="PROSITE" id="PS50011">
    <property type="entry name" value="PROTEIN_KINASE_DOM"/>
    <property type="match status" value="1"/>
</dbReference>
<feature type="signal peptide" evidence="12">
    <location>
        <begin position="1"/>
        <end position="25"/>
    </location>
</feature>
<evidence type="ECO:0000256" key="4">
    <source>
        <dbReference type="ARBA" id="ARBA00022729"/>
    </source>
</evidence>
<dbReference type="InParanoid" id="A0A2G5E665"/>
<feature type="domain" description="LysM" evidence="14">
    <location>
        <begin position="182"/>
        <end position="229"/>
    </location>
</feature>
<evidence type="ECO:0000256" key="2">
    <source>
        <dbReference type="ARBA" id="ARBA00022475"/>
    </source>
</evidence>
<proteinExistence type="predicted"/>
<dbReference type="FunCoup" id="A0A2G5E665">
    <property type="interactions" value="55"/>
</dbReference>
<dbReference type="AlphaFoldDB" id="A0A2G5E665"/>
<dbReference type="Gene3D" id="3.30.200.20">
    <property type="entry name" value="Phosphorylase Kinase, domain 1"/>
    <property type="match status" value="1"/>
</dbReference>
<keyword evidence="8 11" id="KW-0472">Membrane</keyword>
<dbReference type="InterPro" id="IPR011009">
    <property type="entry name" value="Kinase-like_dom_sf"/>
</dbReference>
<dbReference type="PANTHER" id="PTHR45927:SF13">
    <property type="entry name" value="PROTEIN LYK2"/>
    <property type="match status" value="1"/>
</dbReference>
<keyword evidence="3 11" id="KW-0812">Transmembrane</keyword>